<name>I4VIR5_9GAMM</name>
<feature type="region of interest" description="Disordered" evidence="1">
    <location>
        <begin position="1"/>
        <end position="32"/>
    </location>
</feature>
<dbReference type="EMBL" id="AJXU01000089">
    <property type="protein sequence ID" value="EIL87106.1"/>
    <property type="molecule type" value="Genomic_DNA"/>
</dbReference>
<dbReference type="eggNOG" id="COG3210">
    <property type="taxonomic scope" value="Bacteria"/>
</dbReference>
<evidence type="ECO:0000313" key="2">
    <source>
        <dbReference type="EMBL" id="EIL87106.1"/>
    </source>
</evidence>
<dbReference type="Pfam" id="PF13332">
    <property type="entry name" value="Fil_haemagg_2"/>
    <property type="match status" value="1"/>
</dbReference>
<dbReference type="InterPro" id="IPR025157">
    <property type="entry name" value="Hemagglutinin_rpt"/>
</dbReference>
<feature type="non-terminal residue" evidence="2">
    <location>
        <position position="103"/>
    </location>
</feature>
<dbReference type="STRING" id="1163408.UU9_17043"/>
<proteinExistence type="predicted"/>
<feature type="compositionally biased region" description="Polar residues" evidence="1">
    <location>
        <begin position="12"/>
        <end position="32"/>
    </location>
</feature>
<gene>
    <name evidence="2" type="ORF">UU9_17043</name>
</gene>
<dbReference type="Proteomes" id="UP000004210">
    <property type="component" value="Unassembled WGS sequence"/>
</dbReference>
<comment type="caution">
    <text evidence="2">The sequence shown here is derived from an EMBL/GenBank/DDBJ whole genome shotgun (WGS) entry which is preliminary data.</text>
</comment>
<protein>
    <submittedName>
        <fullName evidence="2">Filamentous hemagglutinin outer membrane protein</fullName>
    </submittedName>
</protein>
<organism evidence="2 3">
    <name type="scientific">Rhodanobacter fulvus Jip2</name>
    <dbReference type="NCBI Taxonomy" id="1163408"/>
    <lineage>
        <taxon>Bacteria</taxon>
        <taxon>Pseudomonadati</taxon>
        <taxon>Pseudomonadota</taxon>
        <taxon>Gammaproteobacteria</taxon>
        <taxon>Lysobacterales</taxon>
        <taxon>Rhodanobacteraceae</taxon>
        <taxon>Rhodanobacter</taxon>
    </lineage>
</organism>
<dbReference type="GO" id="GO:0003824">
    <property type="term" value="F:catalytic activity"/>
    <property type="evidence" value="ECO:0007669"/>
    <property type="project" value="UniProtKB-ARBA"/>
</dbReference>
<accession>I4VIR5</accession>
<dbReference type="AlphaFoldDB" id="I4VIR5"/>
<sequence length="103" mass="10382">MAAAAARGKGNGDSTTNHATTVTAGDTLSLTSGRDTTLEGAQAYGNTILADIGRSLSLTSTQDTDHYKETYQSASAGLSLCIPPICYGATSGGASYSQSNISN</sequence>
<evidence type="ECO:0000256" key="1">
    <source>
        <dbReference type="SAM" id="MobiDB-lite"/>
    </source>
</evidence>
<keyword evidence="3" id="KW-1185">Reference proteome</keyword>
<evidence type="ECO:0000313" key="3">
    <source>
        <dbReference type="Proteomes" id="UP000004210"/>
    </source>
</evidence>
<reference evidence="2 3" key="1">
    <citation type="journal article" date="2012" name="J. Bacteriol.">
        <title>Genome sequences for six rhodanobacter strains, isolated from soils and the terrestrial subsurface, with variable denitrification capabilities.</title>
        <authorList>
            <person name="Kostka J.E."/>
            <person name="Green S.J."/>
            <person name="Rishishwar L."/>
            <person name="Prakash O."/>
            <person name="Katz L.S."/>
            <person name="Marino-Ramirez L."/>
            <person name="Jordan I.K."/>
            <person name="Munk C."/>
            <person name="Ivanova N."/>
            <person name="Mikhailova N."/>
            <person name="Watson D.B."/>
            <person name="Brown S.D."/>
            <person name="Palumbo A.V."/>
            <person name="Brooks S.C."/>
        </authorList>
    </citation>
    <scope>NUCLEOTIDE SEQUENCE [LARGE SCALE GENOMIC DNA]</scope>
    <source>
        <strain evidence="3">Jip2T</strain>
    </source>
</reference>